<keyword evidence="2" id="KW-0418">Kinase</keyword>
<accession>A0ABU0MPY6</accession>
<keyword evidence="3" id="KW-1185">Reference proteome</keyword>
<dbReference type="Proteomes" id="UP001244552">
    <property type="component" value="Unassembled WGS sequence"/>
</dbReference>
<evidence type="ECO:0000313" key="2">
    <source>
        <dbReference type="EMBL" id="MDQ0535399.1"/>
    </source>
</evidence>
<dbReference type="EMBL" id="JAUSVU010000017">
    <property type="protein sequence ID" value="MDQ0535399.1"/>
    <property type="molecule type" value="Genomic_DNA"/>
</dbReference>
<feature type="compositionally biased region" description="Polar residues" evidence="1">
    <location>
        <begin position="307"/>
        <end position="316"/>
    </location>
</feature>
<feature type="compositionally biased region" description="Low complexity" evidence="1">
    <location>
        <begin position="58"/>
        <end position="70"/>
    </location>
</feature>
<gene>
    <name evidence="2" type="ORF">QO018_004277</name>
</gene>
<protein>
    <submittedName>
        <fullName evidence="2">Chemotaxis protein histidine kinase CheA</fullName>
    </submittedName>
</protein>
<evidence type="ECO:0000256" key="1">
    <source>
        <dbReference type="SAM" id="MobiDB-lite"/>
    </source>
</evidence>
<proteinExistence type="predicted"/>
<feature type="region of interest" description="Disordered" evidence="1">
    <location>
        <begin position="15"/>
        <end position="147"/>
    </location>
</feature>
<keyword evidence="2" id="KW-0808">Transferase</keyword>
<feature type="compositionally biased region" description="Basic and acidic residues" evidence="1">
    <location>
        <begin position="118"/>
        <end position="142"/>
    </location>
</feature>
<name>A0ABU0MPY6_9PROT</name>
<reference evidence="2 3" key="1">
    <citation type="submission" date="2023-07" db="EMBL/GenBank/DDBJ databases">
        <title>Genomic Encyclopedia of Type Strains, Phase IV (KMG-IV): sequencing the most valuable type-strain genomes for metagenomic binning, comparative biology and taxonomic classification.</title>
        <authorList>
            <person name="Goeker M."/>
        </authorList>
    </citation>
    <scope>NUCLEOTIDE SEQUENCE [LARGE SCALE GENOMIC DNA]</scope>
    <source>
        <strain evidence="2 3">DSM 19922</strain>
    </source>
</reference>
<comment type="caution">
    <text evidence="2">The sequence shown here is derived from an EMBL/GenBank/DDBJ whole genome shotgun (WGS) entry which is preliminary data.</text>
</comment>
<evidence type="ECO:0000313" key="3">
    <source>
        <dbReference type="Proteomes" id="UP001244552"/>
    </source>
</evidence>
<feature type="region of interest" description="Disordered" evidence="1">
    <location>
        <begin position="297"/>
        <end position="320"/>
    </location>
</feature>
<dbReference type="RefSeq" id="WP_209985942.1">
    <property type="nucleotide sequence ID" value="NZ_JAGINO010000017.1"/>
</dbReference>
<sequence length="346" mass="37557">MTSPVRAVRLMILRAPDDGGGAAPAADTSLSVSDAVGLLRSARQEPETPASEPPPVTEQAPPAQNAATEAEQAHEEAPSDQGEPEPAEAPAIEPPKSWSKADQDAFLAPPPEVQQVVARRESERDRAFQAKTTEAAEARKAAEAQTAAVEAERARYAQNLAFLAKDLQANMGPEPDWQRLAQEDPAGYVRAKADWDARAQKLQAAMAEHQRVTAQVQQQQQQRHAAKLAEENAKLVDAIEGWKEPATAKKEFGDVMAYLGKEYGYDDTLLNGIDDHRLVVLARKAMLYDRAKAGVQSAAKPVPQVQRPGTSSGRTDTQNRDALVKRLERSGDVKDAVALLRAKRMQ</sequence>
<dbReference type="GO" id="GO:0016301">
    <property type="term" value="F:kinase activity"/>
    <property type="evidence" value="ECO:0007669"/>
    <property type="project" value="UniProtKB-KW"/>
</dbReference>
<organism evidence="2 3">
    <name type="scientific">Azospirillum picis</name>
    <dbReference type="NCBI Taxonomy" id="488438"/>
    <lineage>
        <taxon>Bacteria</taxon>
        <taxon>Pseudomonadati</taxon>
        <taxon>Pseudomonadota</taxon>
        <taxon>Alphaproteobacteria</taxon>
        <taxon>Rhodospirillales</taxon>
        <taxon>Azospirillaceae</taxon>
        <taxon>Azospirillum</taxon>
    </lineage>
</organism>